<accession>A0A7W8NDK7</accession>
<protein>
    <submittedName>
        <fullName evidence="1">Uncharacterized protein</fullName>
    </submittedName>
</protein>
<proteinExistence type="predicted"/>
<name>A0A7W8NDK7_9DEIO</name>
<evidence type="ECO:0000313" key="1">
    <source>
        <dbReference type="EMBL" id="MBB5362491.1"/>
    </source>
</evidence>
<dbReference type="AlphaFoldDB" id="A0A7W8NDK7"/>
<organism evidence="1 2">
    <name type="scientific">Deinococcus humi</name>
    <dbReference type="NCBI Taxonomy" id="662880"/>
    <lineage>
        <taxon>Bacteria</taxon>
        <taxon>Thermotogati</taxon>
        <taxon>Deinococcota</taxon>
        <taxon>Deinococci</taxon>
        <taxon>Deinococcales</taxon>
        <taxon>Deinococcaceae</taxon>
        <taxon>Deinococcus</taxon>
    </lineage>
</organism>
<gene>
    <name evidence="1" type="ORF">HNQ08_001586</name>
</gene>
<evidence type="ECO:0000313" key="2">
    <source>
        <dbReference type="Proteomes" id="UP000552709"/>
    </source>
</evidence>
<keyword evidence="2" id="KW-1185">Reference proteome</keyword>
<comment type="caution">
    <text evidence="1">The sequence shown here is derived from an EMBL/GenBank/DDBJ whole genome shotgun (WGS) entry which is preliminary data.</text>
</comment>
<sequence>MSGHPTGRPVTLRLLLSAEFLPPFKALLPTDPFDDSSEVWLDFGVDEAQLRALADQIQRHLQRFPVRVGLRRPSLL</sequence>
<dbReference type="Proteomes" id="UP000552709">
    <property type="component" value="Unassembled WGS sequence"/>
</dbReference>
<reference evidence="1 2" key="1">
    <citation type="submission" date="2020-08" db="EMBL/GenBank/DDBJ databases">
        <title>Genomic Encyclopedia of Type Strains, Phase IV (KMG-IV): sequencing the most valuable type-strain genomes for metagenomic binning, comparative biology and taxonomic classification.</title>
        <authorList>
            <person name="Goeker M."/>
        </authorList>
    </citation>
    <scope>NUCLEOTIDE SEQUENCE [LARGE SCALE GENOMIC DNA]</scope>
    <source>
        <strain evidence="1 2">DSM 27939</strain>
    </source>
</reference>
<dbReference type="EMBL" id="JACHFL010000003">
    <property type="protein sequence ID" value="MBB5362491.1"/>
    <property type="molecule type" value="Genomic_DNA"/>
</dbReference>